<dbReference type="PROSITE" id="PS00571">
    <property type="entry name" value="AMIDASES"/>
    <property type="match status" value="1"/>
</dbReference>
<dbReference type="EMBL" id="CP000089">
    <property type="protein sequence ID" value="AAZ46109.1"/>
    <property type="molecule type" value="Genomic_DNA"/>
</dbReference>
<dbReference type="KEGG" id="dar:Daro_1360"/>
<evidence type="ECO:0000259" key="1">
    <source>
        <dbReference type="Pfam" id="PF01425"/>
    </source>
</evidence>
<proteinExistence type="predicted"/>
<dbReference type="Pfam" id="PF01425">
    <property type="entry name" value="Amidase"/>
    <property type="match status" value="1"/>
</dbReference>
<dbReference type="eggNOG" id="COG0154">
    <property type="taxonomic scope" value="Bacteria"/>
</dbReference>
<dbReference type="GO" id="GO:0003824">
    <property type="term" value="F:catalytic activity"/>
    <property type="evidence" value="ECO:0007669"/>
    <property type="project" value="InterPro"/>
</dbReference>
<feature type="domain" description="Amidase" evidence="1">
    <location>
        <begin position="27"/>
        <end position="445"/>
    </location>
</feature>
<gene>
    <name evidence="2" type="ordered locus">Daro_1360</name>
</gene>
<dbReference type="PANTHER" id="PTHR11895:SF176">
    <property type="entry name" value="AMIDASE AMID-RELATED"/>
    <property type="match status" value="1"/>
</dbReference>
<dbReference type="OrthoDB" id="112488at2"/>
<dbReference type="HOGENOM" id="CLU_009600_0_3_4"/>
<dbReference type="InterPro" id="IPR023631">
    <property type="entry name" value="Amidase_dom"/>
</dbReference>
<protein>
    <submittedName>
        <fullName evidence="2">Amidase</fullName>
    </submittedName>
</protein>
<dbReference type="InterPro" id="IPR020556">
    <property type="entry name" value="Amidase_CS"/>
</dbReference>
<dbReference type="PANTHER" id="PTHR11895">
    <property type="entry name" value="TRANSAMIDASE"/>
    <property type="match status" value="1"/>
</dbReference>
<accession>Q47GC2</accession>
<dbReference type="InterPro" id="IPR000120">
    <property type="entry name" value="Amidase"/>
</dbReference>
<dbReference type="InterPro" id="IPR036928">
    <property type="entry name" value="AS_sf"/>
</dbReference>
<sequence>MSVSELHYLEMTELARCMRKRELSPVEVTAATLARIEALDPKLHAYATVLPEYAMAQAREAERSIMAGEDVGPLCGVPIGVKDLCWVANYPTAAGTTVHRGFVPGEDATVVKRLRAAGAIILGKLQLTEGAFATHHPTIPVPLNPWGEAHWSGASSSGSGVATAAGLCYAAIGTDTGGSIRFPSAANGLTGIKPTWGRVSRYGVFELAASMDHVGSMARSAADAALLLGVMAGHDPLDPTSLPDEGLTLPHEAQDLRGLRVGIDRAWNALGTEPVITQAIDRAINVIAGLGARFIDVAFPDARAVVDEWETNCGVEVAVAHANTFPKFTAEYGPALSRLIELGRATDAMDYQRVLLNRAEFTGRLNKLMQSVDLLILPVQPYAAPTYEQLGALADDPEANSRLIQFTAPINSSGHPAITLPCGFTEQGLPLAFQFIARHGDEAVLCRAGLAFQSATDWHRWHPEIA</sequence>
<evidence type="ECO:0000313" key="2">
    <source>
        <dbReference type="EMBL" id="AAZ46109.1"/>
    </source>
</evidence>
<reference evidence="2" key="1">
    <citation type="submission" date="2005-08" db="EMBL/GenBank/DDBJ databases">
        <title>Complete sequence of Dechloromonas aromatica RCB.</title>
        <authorList>
            <person name="Salinero K.K."/>
            <person name="Copeland A."/>
            <person name="Lucas S."/>
            <person name="Lapidus A."/>
            <person name="Barry K."/>
            <person name="Detter J.C."/>
            <person name="Glavina T."/>
            <person name="Hammon N."/>
            <person name="Israni S."/>
            <person name="Pitluck S."/>
            <person name="Di Bartolo G."/>
            <person name="Trong S."/>
            <person name="Schmutz J."/>
            <person name="Larimer F."/>
            <person name="Land M."/>
            <person name="Ivanova N."/>
            <person name="Richardson P."/>
        </authorList>
    </citation>
    <scope>NUCLEOTIDE SEQUENCE</scope>
    <source>
        <strain evidence="2">RCB</strain>
    </source>
</reference>
<name>Q47GC2_DECAR</name>
<dbReference type="AlphaFoldDB" id="Q47GC2"/>
<organism evidence="2">
    <name type="scientific">Dechloromonas aromatica (strain RCB)</name>
    <dbReference type="NCBI Taxonomy" id="159087"/>
    <lineage>
        <taxon>Bacteria</taxon>
        <taxon>Pseudomonadati</taxon>
        <taxon>Pseudomonadota</taxon>
        <taxon>Betaproteobacteria</taxon>
        <taxon>Rhodocyclales</taxon>
        <taxon>Azonexaceae</taxon>
        <taxon>Dechloromonas</taxon>
    </lineage>
</organism>
<dbReference type="STRING" id="159087.Daro_1360"/>
<dbReference type="Gene3D" id="3.90.1300.10">
    <property type="entry name" value="Amidase signature (AS) domain"/>
    <property type="match status" value="1"/>
</dbReference>
<dbReference type="SUPFAM" id="SSF75304">
    <property type="entry name" value="Amidase signature (AS) enzymes"/>
    <property type="match status" value="1"/>
</dbReference>